<dbReference type="InterPro" id="IPR041698">
    <property type="entry name" value="Methyltransf_25"/>
</dbReference>
<sequence length="205" mass="23586">MSDLNKKEHWETIYKTKDLKNVSWYQDTPKVSLDFITYFHLPKTAKIIDVGGGDSLLVDHLLDLGYEDITVLDISEAAIAKAKKRLGRRAEKVKWINANIAHFVPDEKYDLWHDRATFHFLTDKNEINHYKNAIREGIAPGAALVIGTFSESGPEKCSGIPITRYSKESLNEQFKDHFKKVKCTYTDHKTPFNTTQNFIFCGFKK</sequence>
<keyword evidence="3" id="KW-1185">Reference proteome</keyword>
<dbReference type="GO" id="GO:0008168">
    <property type="term" value="F:methyltransferase activity"/>
    <property type="evidence" value="ECO:0007669"/>
    <property type="project" value="UniProtKB-KW"/>
</dbReference>
<evidence type="ECO:0000313" key="2">
    <source>
        <dbReference type="EMBL" id="MFD2187467.1"/>
    </source>
</evidence>
<dbReference type="GO" id="GO:0032259">
    <property type="term" value="P:methylation"/>
    <property type="evidence" value="ECO:0007669"/>
    <property type="project" value="UniProtKB-KW"/>
</dbReference>
<dbReference type="InterPro" id="IPR029063">
    <property type="entry name" value="SAM-dependent_MTases_sf"/>
</dbReference>
<dbReference type="RefSeq" id="WP_378320464.1">
    <property type="nucleotide sequence ID" value="NZ_JBHUHY010000013.1"/>
</dbReference>
<comment type="caution">
    <text evidence="2">The sequence shown here is derived from an EMBL/GenBank/DDBJ whole genome shotgun (WGS) entry which is preliminary data.</text>
</comment>
<keyword evidence="2" id="KW-0489">Methyltransferase</keyword>
<accession>A0ABW5AYD2</accession>
<dbReference type="EMBL" id="JBHUHY010000013">
    <property type="protein sequence ID" value="MFD2187467.1"/>
    <property type="molecule type" value="Genomic_DNA"/>
</dbReference>
<evidence type="ECO:0000313" key="3">
    <source>
        <dbReference type="Proteomes" id="UP001597344"/>
    </source>
</evidence>
<dbReference type="SUPFAM" id="SSF53335">
    <property type="entry name" value="S-adenosyl-L-methionine-dependent methyltransferases"/>
    <property type="match status" value="1"/>
</dbReference>
<organism evidence="2 3">
    <name type="scientific">Aquimarina celericrescens</name>
    <dbReference type="NCBI Taxonomy" id="1964542"/>
    <lineage>
        <taxon>Bacteria</taxon>
        <taxon>Pseudomonadati</taxon>
        <taxon>Bacteroidota</taxon>
        <taxon>Flavobacteriia</taxon>
        <taxon>Flavobacteriales</taxon>
        <taxon>Flavobacteriaceae</taxon>
        <taxon>Aquimarina</taxon>
    </lineage>
</organism>
<protein>
    <submittedName>
        <fullName evidence="2">Class I SAM-dependent methyltransferase</fullName>
    </submittedName>
</protein>
<name>A0ABW5AYD2_9FLAO</name>
<dbReference type="PANTHER" id="PTHR12843:SF5">
    <property type="entry name" value="EEF1A LYSINE METHYLTRANSFERASE 2"/>
    <property type="match status" value="1"/>
</dbReference>
<dbReference type="PANTHER" id="PTHR12843">
    <property type="entry name" value="PROTEIN-LYSINE N-METHYLTRANSFERASE METTL10"/>
    <property type="match status" value="1"/>
</dbReference>
<proteinExistence type="predicted"/>
<dbReference type="Proteomes" id="UP001597344">
    <property type="component" value="Unassembled WGS sequence"/>
</dbReference>
<reference evidence="3" key="1">
    <citation type="journal article" date="2019" name="Int. J. Syst. Evol. Microbiol.">
        <title>The Global Catalogue of Microorganisms (GCM) 10K type strain sequencing project: providing services to taxonomists for standard genome sequencing and annotation.</title>
        <authorList>
            <consortium name="The Broad Institute Genomics Platform"/>
            <consortium name="The Broad Institute Genome Sequencing Center for Infectious Disease"/>
            <person name="Wu L."/>
            <person name="Ma J."/>
        </authorList>
    </citation>
    <scope>NUCLEOTIDE SEQUENCE [LARGE SCALE GENOMIC DNA]</scope>
    <source>
        <strain evidence="3">DT92</strain>
    </source>
</reference>
<gene>
    <name evidence="2" type="ORF">ACFSJT_11770</name>
</gene>
<feature type="domain" description="Methyltransferase" evidence="1">
    <location>
        <begin position="47"/>
        <end position="129"/>
    </location>
</feature>
<evidence type="ECO:0000259" key="1">
    <source>
        <dbReference type="Pfam" id="PF13649"/>
    </source>
</evidence>
<dbReference type="CDD" id="cd02440">
    <property type="entry name" value="AdoMet_MTases"/>
    <property type="match status" value="1"/>
</dbReference>
<keyword evidence="2" id="KW-0808">Transferase</keyword>
<dbReference type="Pfam" id="PF13649">
    <property type="entry name" value="Methyltransf_25"/>
    <property type="match status" value="1"/>
</dbReference>
<dbReference type="Gene3D" id="3.40.50.150">
    <property type="entry name" value="Vaccinia Virus protein VP39"/>
    <property type="match status" value="1"/>
</dbReference>